<evidence type="ECO:0000259" key="8">
    <source>
        <dbReference type="PROSITE" id="PS50111"/>
    </source>
</evidence>
<dbReference type="SMART" id="SM00304">
    <property type="entry name" value="HAMP"/>
    <property type="match status" value="1"/>
</dbReference>
<dbReference type="InterPro" id="IPR003660">
    <property type="entry name" value="HAMP_dom"/>
</dbReference>
<organism evidence="10 11">
    <name type="scientific">Brevibacillus choshinensis</name>
    <dbReference type="NCBI Taxonomy" id="54911"/>
    <lineage>
        <taxon>Bacteria</taxon>
        <taxon>Bacillati</taxon>
        <taxon>Bacillota</taxon>
        <taxon>Bacilli</taxon>
        <taxon>Bacillales</taxon>
        <taxon>Paenibacillaceae</taxon>
        <taxon>Brevibacillus</taxon>
    </lineage>
</organism>
<proteinExistence type="inferred from homology"/>
<dbReference type="PANTHER" id="PTHR32089">
    <property type="entry name" value="METHYL-ACCEPTING CHEMOTAXIS PROTEIN MCPB"/>
    <property type="match status" value="1"/>
</dbReference>
<name>A0ABR5NDQ7_BRECH</name>
<dbReference type="Proteomes" id="UP000051063">
    <property type="component" value="Unassembled WGS sequence"/>
</dbReference>
<feature type="transmembrane region" description="Helical" evidence="7">
    <location>
        <begin position="281"/>
        <end position="300"/>
    </location>
</feature>
<dbReference type="Gene3D" id="6.10.340.10">
    <property type="match status" value="1"/>
</dbReference>
<comment type="caution">
    <text evidence="10">The sequence shown here is derived from an EMBL/GenBank/DDBJ whole genome shotgun (WGS) entry which is preliminary data.</text>
</comment>
<dbReference type="RefSeq" id="WP_055744002.1">
    <property type="nucleotide sequence ID" value="NZ_LJJB01000007.1"/>
</dbReference>
<comment type="similarity">
    <text evidence="5">Belongs to the methyl-accepting chemotaxis (MCP) protein family.</text>
</comment>
<evidence type="ECO:0000256" key="6">
    <source>
        <dbReference type="PROSITE-ProRule" id="PRU00284"/>
    </source>
</evidence>
<keyword evidence="4 6" id="KW-0807">Transducer</keyword>
<keyword evidence="2" id="KW-1003">Cell membrane</keyword>
<dbReference type="Gene3D" id="1.10.287.950">
    <property type="entry name" value="Methyl-accepting chemotaxis protein"/>
    <property type="match status" value="1"/>
</dbReference>
<dbReference type="SUPFAM" id="SSF58104">
    <property type="entry name" value="Methyl-accepting chemotaxis protein (MCP) signaling domain"/>
    <property type="match status" value="1"/>
</dbReference>
<protein>
    <recommendedName>
        <fullName evidence="12">Chemotaxis protein</fullName>
    </recommendedName>
</protein>
<dbReference type="PANTHER" id="PTHR32089:SF112">
    <property type="entry name" value="LYSOZYME-LIKE PROTEIN-RELATED"/>
    <property type="match status" value="1"/>
</dbReference>
<dbReference type="PROSITE" id="PS50885">
    <property type="entry name" value="HAMP"/>
    <property type="match status" value="1"/>
</dbReference>
<evidence type="ECO:0000256" key="3">
    <source>
        <dbReference type="ARBA" id="ARBA00023136"/>
    </source>
</evidence>
<dbReference type="EMBL" id="LJJB01000007">
    <property type="protein sequence ID" value="KQL49690.1"/>
    <property type="molecule type" value="Genomic_DNA"/>
</dbReference>
<dbReference type="PROSITE" id="PS50111">
    <property type="entry name" value="CHEMOTAXIS_TRANSDUC_2"/>
    <property type="match status" value="1"/>
</dbReference>
<accession>A0ABR5NDQ7</accession>
<evidence type="ECO:0000256" key="2">
    <source>
        <dbReference type="ARBA" id="ARBA00022475"/>
    </source>
</evidence>
<dbReference type="Pfam" id="PF00015">
    <property type="entry name" value="MCPsignal"/>
    <property type="match status" value="1"/>
</dbReference>
<evidence type="ECO:0000313" key="11">
    <source>
        <dbReference type="Proteomes" id="UP000051063"/>
    </source>
</evidence>
<evidence type="ECO:0000256" key="5">
    <source>
        <dbReference type="ARBA" id="ARBA00029447"/>
    </source>
</evidence>
<comment type="subcellular location">
    <subcellularLocation>
        <location evidence="1">Cell membrane</location>
    </subcellularLocation>
</comment>
<keyword evidence="7" id="KW-0812">Transmembrane</keyword>
<sequence length="666" mass="72857">MYVKKSSLNVQVIVIFILLLVLPISGIGYYLFLTVDQDLAEFGSEQIMNTSHSVSRLMDNEGKDLLATVEMNARWNDFRIAVKERNVPWIEGNINIAKGSASNITFVYTCDTEGNILSKTDEIAGFTDKVPAIVRGRMNQESKFFGIVPVHNGAALIAASPISDEAGTAAPTGWLIYGRNVDRHMLYEMKGTLQSDISLLTVSHSLLTTDSTVTQEQLVPFLSESISVKDYQRLKFSELDGMASVEMYSPIRDISGEIVAIQLVTQSLAATTKVKEEIKKAAIISGSIILVSLFLLMIIIHKRIIFPIIHLAGIINHVAHGEFRAQVDPRLAKRKDELGILYATLAVMVKNMRNLMQKINETAKDNANHLVSSAEQLASTAEQTTISNQHIVLAIQGIASGAKKVIGEASHSKALMDEMNEGIERITQSFSLVLESTYTTTQEATKGKTIVSDAVAQMQAVHQSFRNLDKVVRSVGENSMEIEKIIRFITEIASQTNLLALNAAIEAARAGEHGRGFAVVADQIRKLAEQTAASSNQIKQIVESMQHHSQSSTRAVCGVNEDITQGLTAFQAAGEIFQRIVASVQLVHDQSRDVHETSKALSVASKKVTFAIGNTSFFANDSVENAMKVALSAEEQLEAFKEVSASSERLQLSANQLQQVLQNVQV</sequence>
<dbReference type="InterPro" id="IPR007892">
    <property type="entry name" value="CHASE4"/>
</dbReference>
<keyword evidence="3 7" id="KW-0472">Membrane</keyword>
<evidence type="ECO:0000256" key="4">
    <source>
        <dbReference type="ARBA" id="ARBA00023224"/>
    </source>
</evidence>
<evidence type="ECO:0000256" key="7">
    <source>
        <dbReference type="SAM" id="Phobius"/>
    </source>
</evidence>
<feature type="domain" description="Methyl-accepting transducer" evidence="8">
    <location>
        <begin position="380"/>
        <end position="616"/>
    </location>
</feature>
<feature type="domain" description="HAMP" evidence="9">
    <location>
        <begin position="302"/>
        <end position="357"/>
    </location>
</feature>
<dbReference type="CDD" id="cd11386">
    <property type="entry name" value="MCP_signal"/>
    <property type="match status" value="1"/>
</dbReference>
<evidence type="ECO:0000256" key="1">
    <source>
        <dbReference type="ARBA" id="ARBA00004236"/>
    </source>
</evidence>
<evidence type="ECO:0008006" key="12">
    <source>
        <dbReference type="Google" id="ProtNLM"/>
    </source>
</evidence>
<dbReference type="SMART" id="SM00283">
    <property type="entry name" value="MA"/>
    <property type="match status" value="1"/>
</dbReference>
<reference evidence="10 11" key="1">
    <citation type="submission" date="2015-09" db="EMBL/GenBank/DDBJ databases">
        <title>Genome sequencing project for genomic taxonomy and phylogenomics of Bacillus-like bacteria.</title>
        <authorList>
            <person name="Liu B."/>
            <person name="Wang J."/>
            <person name="Zhu Y."/>
            <person name="Liu G."/>
            <person name="Chen Q."/>
            <person name="Chen Z."/>
            <person name="Lan J."/>
            <person name="Che J."/>
            <person name="Ge C."/>
            <person name="Shi H."/>
            <person name="Pan Z."/>
            <person name="Liu X."/>
        </authorList>
    </citation>
    <scope>NUCLEOTIDE SEQUENCE [LARGE SCALE GENOMIC DNA]</scope>
    <source>
        <strain evidence="10 11">DSM 8552</strain>
    </source>
</reference>
<evidence type="ECO:0000313" key="10">
    <source>
        <dbReference type="EMBL" id="KQL49690.1"/>
    </source>
</evidence>
<evidence type="ECO:0000259" key="9">
    <source>
        <dbReference type="PROSITE" id="PS50885"/>
    </source>
</evidence>
<feature type="transmembrane region" description="Helical" evidence="7">
    <location>
        <begin position="12"/>
        <end position="32"/>
    </location>
</feature>
<keyword evidence="11" id="KW-1185">Reference proteome</keyword>
<dbReference type="Pfam" id="PF05228">
    <property type="entry name" value="CHASE4"/>
    <property type="match status" value="1"/>
</dbReference>
<gene>
    <name evidence="10" type="ORF">AN963_08190</name>
</gene>
<keyword evidence="7" id="KW-1133">Transmembrane helix</keyword>
<dbReference type="InterPro" id="IPR004089">
    <property type="entry name" value="MCPsignal_dom"/>
</dbReference>